<dbReference type="Gene3D" id="3.40.50.1110">
    <property type="entry name" value="SGNH hydrolase"/>
    <property type="match status" value="1"/>
</dbReference>
<dbReference type="EMBL" id="VVXK01000001">
    <property type="protein sequence ID" value="KAA2372251.1"/>
    <property type="molecule type" value="Genomic_DNA"/>
</dbReference>
<dbReference type="InterPro" id="IPR036514">
    <property type="entry name" value="SGNH_hydro_sf"/>
</dbReference>
<dbReference type="Pfam" id="PF13472">
    <property type="entry name" value="Lipase_GDSL_2"/>
    <property type="match status" value="1"/>
</dbReference>
<gene>
    <name evidence="3" type="ORF">F2Y13_02020</name>
</gene>
<dbReference type="RefSeq" id="WP_015546533.1">
    <property type="nucleotide sequence ID" value="NZ_CATXTW010000026.1"/>
</dbReference>
<evidence type="ECO:0000313" key="3">
    <source>
        <dbReference type="EMBL" id="KAA2372251.1"/>
    </source>
</evidence>
<dbReference type="Proteomes" id="UP000323567">
    <property type="component" value="Unassembled WGS sequence"/>
</dbReference>
<organism evidence="3 4">
    <name type="scientific">Alistipes shahii</name>
    <dbReference type="NCBI Taxonomy" id="328814"/>
    <lineage>
        <taxon>Bacteria</taxon>
        <taxon>Pseudomonadati</taxon>
        <taxon>Bacteroidota</taxon>
        <taxon>Bacteroidia</taxon>
        <taxon>Bacteroidales</taxon>
        <taxon>Rikenellaceae</taxon>
        <taxon>Alistipes</taxon>
    </lineage>
</organism>
<sequence>MKKLILLIALALPALLTAQQRDWANYGRYAEANAQLTTPPAVVFMGNSITDGWDNAHPEFFTANNFACRGIGGQVTGQMLCRFRADVINLHPQAVVILAGTNDLAQNNGPIATQHIVENIISMAELAMAAGIRPIICSVLPAGKYPWRTEIESVPEKIRDLNARLHRYASDRGLIWVDYYTAMDAGDGSMRSEYTKDGVHPTPEGYDVMERIVLPALAHYCPAAAK</sequence>
<evidence type="ECO:0000259" key="2">
    <source>
        <dbReference type="Pfam" id="PF13472"/>
    </source>
</evidence>
<dbReference type="InterPro" id="IPR013830">
    <property type="entry name" value="SGNH_hydro"/>
</dbReference>
<keyword evidence="3" id="KW-0378">Hydrolase</keyword>
<dbReference type="GeneID" id="92757242"/>
<dbReference type="InterPro" id="IPR051532">
    <property type="entry name" value="Ester_Hydrolysis_Enzymes"/>
</dbReference>
<protein>
    <submittedName>
        <fullName evidence="3">Acylhydrolase</fullName>
    </submittedName>
</protein>
<evidence type="ECO:0000313" key="4">
    <source>
        <dbReference type="Proteomes" id="UP000323567"/>
    </source>
</evidence>
<dbReference type="CDD" id="cd04501">
    <property type="entry name" value="SGNH_hydrolase_like_4"/>
    <property type="match status" value="1"/>
</dbReference>
<name>A0A5B3GFD5_9BACT</name>
<evidence type="ECO:0000256" key="1">
    <source>
        <dbReference type="SAM" id="SignalP"/>
    </source>
</evidence>
<feature type="domain" description="SGNH hydrolase-type esterase" evidence="2">
    <location>
        <begin position="44"/>
        <end position="207"/>
    </location>
</feature>
<feature type="signal peptide" evidence="1">
    <location>
        <begin position="1"/>
        <end position="18"/>
    </location>
</feature>
<dbReference type="AlphaFoldDB" id="A0A5B3GFD5"/>
<dbReference type="PANTHER" id="PTHR30383">
    <property type="entry name" value="THIOESTERASE 1/PROTEASE 1/LYSOPHOSPHOLIPASE L1"/>
    <property type="match status" value="1"/>
</dbReference>
<dbReference type="SUPFAM" id="SSF52266">
    <property type="entry name" value="SGNH hydrolase"/>
    <property type="match status" value="1"/>
</dbReference>
<accession>A0A5B3GFD5</accession>
<keyword evidence="1" id="KW-0732">Signal</keyword>
<dbReference type="PANTHER" id="PTHR30383:SF5">
    <property type="entry name" value="SGNH HYDROLASE-TYPE ESTERASE DOMAIN-CONTAINING PROTEIN"/>
    <property type="match status" value="1"/>
</dbReference>
<reference evidence="3 4" key="1">
    <citation type="journal article" date="2019" name="Nat. Med.">
        <title>A library of human gut bacterial isolates paired with longitudinal multiomics data enables mechanistic microbiome research.</title>
        <authorList>
            <person name="Poyet M."/>
            <person name="Groussin M."/>
            <person name="Gibbons S.M."/>
            <person name="Avila-Pacheco J."/>
            <person name="Jiang X."/>
            <person name="Kearney S.M."/>
            <person name="Perrotta A.R."/>
            <person name="Berdy B."/>
            <person name="Zhao S."/>
            <person name="Lieberman T.D."/>
            <person name="Swanson P.K."/>
            <person name="Smith M."/>
            <person name="Roesemann S."/>
            <person name="Alexander J.E."/>
            <person name="Rich S.A."/>
            <person name="Livny J."/>
            <person name="Vlamakis H."/>
            <person name="Clish C."/>
            <person name="Bullock K."/>
            <person name="Deik A."/>
            <person name="Scott J."/>
            <person name="Pierce K.A."/>
            <person name="Xavier R.J."/>
            <person name="Alm E.J."/>
        </authorList>
    </citation>
    <scope>NUCLEOTIDE SEQUENCE [LARGE SCALE GENOMIC DNA]</scope>
    <source>
        <strain evidence="3 4">BIOML-A2</strain>
    </source>
</reference>
<feature type="chain" id="PRO_5022887852" evidence="1">
    <location>
        <begin position="19"/>
        <end position="226"/>
    </location>
</feature>
<dbReference type="GO" id="GO:0004622">
    <property type="term" value="F:phosphatidylcholine lysophospholipase activity"/>
    <property type="evidence" value="ECO:0007669"/>
    <property type="project" value="TreeGrafter"/>
</dbReference>
<comment type="caution">
    <text evidence="3">The sequence shown here is derived from an EMBL/GenBank/DDBJ whole genome shotgun (WGS) entry which is preliminary data.</text>
</comment>
<proteinExistence type="predicted"/>